<protein>
    <submittedName>
        <fullName evidence="1">Uncharacterized protein</fullName>
    </submittedName>
</protein>
<comment type="caution">
    <text evidence="1">The sequence shown here is derived from an EMBL/GenBank/DDBJ whole genome shotgun (WGS) entry which is preliminary data.</text>
</comment>
<accession>A0A820NSD8</accession>
<dbReference type="Proteomes" id="UP000663868">
    <property type="component" value="Unassembled WGS sequence"/>
</dbReference>
<organism evidence="1 2">
    <name type="scientific">Adineta steineri</name>
    <dbReference type="NCBI Taxonomy" id="433720"/>
    <lineage>
        <taxon>Eukaryota</taxon>
        <taxon>Metazoa</taxon>
        <taxon>Spiralia</taxon>
        <taxon>Gnathifera</taxon>
        <taxon>Rotifera</taxon>
        <taxon>Eurotatoria</taxon>
        <taxon>Bdelloidea</taxon>
        <taxon>Adinetida</taxon>
        <taxon>Adinetidae</taxon>
        <taxon>Adineta</taxon>
    </lineage>
</organism>
<evidence type="ECO:0000313" key="2">
    <source>
        <dbReference type="Proteomes" id="UP000663868"/>
    </source>
</evidence>
<sequence>MVKSKFESNLIYSNVLRGYIINETSNILTMSRCMTKKEKQISIFELFQFENELEFYKQSHTIATTILNIQIQQEQTSTQYHIHILFIGIILLFLNEFK</sequence>
<dbReference type="AlphaFoldDB" id="A0A820NSD8"/>
<proteinExistence type="predicted"/>
<dbReference type="EMBL" id="CAJOBB010023434">
    <property type="protein sequence ID" value="CAF4392972.1"/>
    <property type="molecule type" value="Genomic_DNA"/>
</dbReference>
<reference evidence="1" key="1">
    <citation type="submission" date="2021-02" db="EMBL/GenBank/DDBJ databases">
        <authorList>
            <person name="Nowell W R."/>
        </authorList>
    </citation>
    <scope>NUCLEOTIDE SEQUENCE</scope>
</reference>
<evidence type="ECO:0000313" key="1">
    <source>
        <dbReference type="EMBL" id="CAF4392972.1"/>
    </source>
</evidence>
<gene>
    <name evidence="1" type="ORF">KXQ929_LOCUS50570</name>
</gene>
<name>A0A820NSD8_9BILA</name>